<dbReference type="Proteomes" id="UP000719766">
    <property type="component" value="Unassembled WGS sequence"/>
</dbReference>
<sequence>MALGRPNKRPRNKTGLTSSRIRHVVSHRDRVLHPTREVLGPSKIAERAAGTNIRKRARAEALTADEKRALEALREQDDFDFETHNDPGMNVLDGSEPVDISHAGGEFHELTRELLGDFYNINANTKSRRPDYRTRRDRTRRRTEAFDRQMPALTKAYLDWHLSISNAASGDCGFFAHHKNTSQARENTAEGSIQIKVVDVFCAEKVPLTILSTDSFIASALVRQGIIPSSPISPTTGLTTLCDLQGVQFYAYLSRQFSIALDVYLQILTSVNMLVDEALRRGDPHWRLKHACPACTYKLQASLEKSTQDDLDSDDNSPLAQRSSELPTTQVVGGDRYLLNEYIEQFARDSPADMLSLDDDKDNPCAGRWKNMRDEKTKKMWGVFDESGIFMSICRHGFSLVIADMVQSGEQAKYPLAVVSKLLDTFGSNLGGGYDIGCRFKTTLSRSSLGQRARELNHTSLVGAFHGHAHQRLCQLDHLATYVDGLGLEDLEGCERTFSKSNALASSVRYASVFHRRQAIAHYFEHNDDYEIYANLSTFLYNNYKQALRIISDGTNSLPKLMHELGLEDKSVFDTWLAEERAYLTSLSHEPNHETIQMEYWQKLLNLSGSKKDLDAATAAWTVTTPSTVEFGPHDIASTNRIETTRRHAMENYEKDLKAVQELETKLGVTRRWEQEDQEWKDVGRLVANRKFQRALDHLEGLVVARIFELSKMNQAGTGYKLRKHIGKALQVRSAAIRTALDRYNTAARALRPPRASLSWEEVVEYAFLSDFDLLRDARQDISQRPWATPTGRLTMDTYFKTRRAREEIQRLDIEIRRLATYLHDESRYLTECEKQLQTLHPGLAHQVSLHRKIRARFAGHHYQRLHDISMLEGFTGSITPGESVERGPGASASSPIVCIPAQLVADGLSMVPEGEDDALEDLEDDENADVDGEEHARVLESILQVTLDV</sequence>
<feature type="compositionally biased region" description="Polar residues" evidence="1">
    <location>
        <begin position="316"/>
        <end position="325"/>
    </location>
</feature>
<dbReference type="RefSeq" id="XP_041151900.1">
    <property type="nucleotide sequence ID" value="XM_041308033.1"/>
</dbReference>
<comment type="caution">
    <text evidence="2">The sequence shown here is derived from an EMBL/GenBank/DDBJ whole genome shotgun (WGS) entry which is preliminary data.</text>
</comment>
<dbReference type="GeneID" id="64601797"/>
<reference evidence="2" key="1">
    <citation type="journal article" date="2020" name="New Phytol.">
        <title>Comparative genomics reveals dynamic genome evolution in host specialist ectomycorrhizal fungi.</title>
        <authorList>
            <person name="Lofgren L.A."/>
            <person name="Nguyen N.H."/>
            <person name="Vilgalys R."/>
            <person name="Ruytinx J."/>
            <person name="Liao H.L."/>
            <person name="Branco S."/>
            <person name="Kuo A."/>
            <person name="LaButti K."/>
            <person name="Lipzen A."/>
            <person name="Andreopoulos W."/>
            <person name="Pangilinan J."/>
            <person name="Riley R."/>
            <person name="Hundley H."/>
            <person name="Na H."/>
            <person name="Barry K."/>
            <person name="Grigoriev I.V."/>
            <person name="Stajich J.E."/>
            <person name="Kennedy P.G."/>
        </authorList>
    </citation>
    <scope>NUCLEOTIDE SEQUENCE</scope>
    <source>
        <strain evidence="2">S12</strain>
    </source>
</reference>
<accession>A0A9P7AA67</accession>
<evidence type="ECO:0000313" key="3">
    <source>
        <dbReference type="Proteomes" id="UP000719766"/>
    </source>
</evidence>
<dbReference type="AlphaFoldDB" id="A0A9P7AA67"/>
<feature type="region of interest" description="Disordered" evidence="1">
    <location>
        <begin position="306"/>
        <end position="325"/>
    </location>
</feature>
<protein>
    <recommendedName>
        <fullName evidence="4">CxC1-like cysteine cluster associated with KDZ transposases domain-containing protein</fullName>
    </recommendedName>
</protein>
<evidence type="ECO:0008006" key="4">
    <source>
        <dbReference type="Google" id="ProtNLM"/>
    </source>
</evidence>
<dbReference type="PANTHER" id="PTHR33096">
    <property type="entry name" value="CXC2 DOMAIN-CONTAINING PROTEIN"/>
    <property type="match status" value="1"/>
</dbReference>
<dbReference type="InterPro" id="IPR040521">
    <property type="entry name" value="KDZ"/>
</dbReference>
<organism evidence="2 3">
    <name type="scientific">Suillus plorans</name>
    <dbReference type="NCBI Taxonomy" id="116603"/>
    <lineage>
        <taxon>Eukaryota</taxon>
        <taxon>Fungi</taxon>
        <taxon>Dikarya</taxon>
        <taxon>Basidiomycota</taxon>
        <taxon>Agaricomycotina</taxon>
        <taxon>Agaricomycetes</taxon>
        <taxon>Agaricomycetidae</taxon>
        <taxon>Boletales</taxon>
        <taxon>Suillineae</taxon>
        <taxon>Suillaceae</taxon>
        <taxon>Suillus</taxon>
    </lineage>
</organism>
<evidence type="ECO:0000256" key="1">
    <source>
        <dbReference type="SAM" id="MobiDB-lite"/>
    </source>
</evidence>
<keyword evidence="3" id="KW-1185">Reference proteome</keyword>
<dbReference type="OrthoDB" id="3246730at2759"/>
<proteinExistence type="predicted"/>
<dbReference type="Pfam" id="PF18758">
    <property type="entry name" value="KDZ"/>
    <property type="match status" value="1"/>
</dbReference>
<dbReference type="EMBL" id="JABBWE010000148">
    <property type="protein sequence ID" value="KAG1784415.1"/>
    <property type="molecule type" value="Genomic_DNA"/>
</dbReference>
<dbReference type="PANTHER" id="PTHR33096:SF1">
    <property type="entry name" value="CXC1-LIKE CYSTEINE CLUSTER ASSOCIATED WITH KDZ TRANSPOSASES DOMAIN-CONTAINING PROTEIN"/>
    <property type="match status" value="1"/>
</dbReference>
<gene>
    <name evidence="2" type="ORF">HD556DRAFT_1451793</name>
</gene>
<name>A0A9P7AA67_9AGAM</name>
<evidence type="ECO:0000313" key="2">
    <source>
        <dbReference type="EMBL" id="KAG1784415.1"/>
    </source>
</evidence>